<dbReference type="Gene3D" id="3.40.50.1820">
    <property type="entry name" value="alpha/beta hydrolase"/>
    <property type="match status" value="1"/>
</dbReference>
<feature type="domain" description="AB hydrolase-1" evidence="1">
    <location>
        <begin position="31"/>
        <end position="259"/>
    </location>
</feature>
<reference evidence="2 3" key="1">
    <citation type="submission" date="2017-06" db="EMBL/GenBank/DDBJ databases">
        <title>Azoarcus sp. TSNA42 complete genome sequence.</title>
        <authorList>
            <person name="Woo J.-H."/>
            <person name="Kim H.-S."/>
        </authorList>
    </citation>
    <scope>NUCLEOTIDE SEQUENCE [LARGE SCALE GENOMIC DNA]</scope>
    <source>
        <strain evidence="2 3">TSNA42</strain>
    </source>
</reference>
<evidence type="ECO:0000313" key="3">
    <source>
        <dbReference type="Proteomes" id="UP000244902"/>
    </source>
</evidence>
<dbReference type="InterPro" id="IPR000073">
    <property type="entry name" value="AB_hydrolase_1"/>
</dbReference>
<dbReference type="OrthoDB" id="5379975at2"/>
<protein>
    <submittedName>
        <fullName evidence="2">Hydrolase 1, exosortase A system-associated</fullName>
    </submittedName>
</protein>
<evidence type="ECO:0000313" key="2">
    <source>
        <dbReference type="EMBL" id="AWI79768.1"/>
    </source>
</evidence>
<dbReference type="PANTHER" id="PTHR43265">
    <property type="entry name" value="ESTERASE ESTD"/>
    <property type="match status" value="1"/>
</dbReference>
<sequence length="298" mass="32567">MSVRPVVFACGSDQLIGVAHLPDCPSRVGVVVVVGGPQYRVGSHRQFVSLGRALQEGGFACLRFDYRGIGDSVAPMRSFEGVDDDVRAAIDALIDAVPTVDHVVLWGLCDGASAALIYAPRDARVSGVIAVNPWVRSEASLAAAQLSHYYKGQLLSLNFWRRLLGGEIRIGQSIAGLTSVLVKRFRPRRGGQSVATLAQTFIDRMGNGWLRMRGRVLVILSGNDLTAREFADLCRTQPVWHEAVMPGPNFVELPAADHTFSRREWKRSVEFLTLEWLRAQASSISGGEAQKEITELQA</sequence>
<accession>A0A2U8H298</accession>
<name>A0A2U8H298_9RHOO</name>
<dbReference type="Pfam" id="PF12697">
    <property type="entry name" value="Abhydrolase_6"/>
    <property type="match status" value="1"/>
</dbReference>
<evidence type="ECO:0000259" key="1">
    <source>
        <dbReference type="Pfam" id="PF12697"/>
    </source>
</evidence>
<dbReference type="InterPro" id="IPR053145">
    <property type="entry name" value="AB_hydrolase_Est10"/>
</dbReference>
<dbReference type="PANTHER" id="PTHR43265:SF1">
    <property type="entry name" value="ESTERASE ESTD"/>
    <property type="match status" value="1"/>
</dbReference>
<dbReference type="RefSeq" id="WP_108972865.1">
    <property type="nucleotide sequence ID" value="NZ_CP022188.1"/>
</dbReference>
<dbReference type="Proteomes" id="UP000244902">
    <property type="component" value="Chromosome"/>
</dbReference>
<dbReference type="EMBL" id="CP022188">
    <property type="protein sequence ID" value="AWI79768.1"/>
    <property type="molecule type" value="Genomic_DNA"/>
</dbReference>
<dbReference type="InterPro" id="IPR017531">
    <property type="entry name" value="Hydrolase-1_PEP"/>
</dbReference>
<dbReference type="GO" id="GO:0052689">
    <property type="term" value="F:carboxylic ester hydrolase activity"/>
    <property type="evidence" value="ECO:0007669"/>
    <property type="project" value="TreeGrafter"/>
</dbReference>
<dbReference type="AlphaFoldDB" id="A0A2U8H298"/>
<organism evidence="2 3">
    <name type="scientific">Parazoarcus communis</name>
    <dbReference type="NCBI Taxonomy" id="41977"/>
    <lineage>
        <taxon>Bacteria</taxon>
        <taxon>Pseudomonadati</taxon>
        <taxon>Pseudomonadota</taxon>
        <taxon>Betaproteobacteria</taxon>
        <taxon>Rhodocyclales</taxon>
        <taxon>Zoogloeaceae</taxon>
        <taxon>Parazoarcus</taxon>
    </lineage>
</organism>
<keyword evidence="2" id="KW-0378">Hydrolase</keyword>
<dbReference type="NCBIfam" id="TIGR03100">
    <property type="entry name" value="hydr1_PEP"/>
    <property type="match status" value="1"/>
</dbReference>
<proteinExistence type="predicted"/>
<gene>
    <name evidence="2" type="ORF">CEW87_10535</name>
</gene>
<dbReference type="SUPFAM" id="SSF53474">
    <property type="entry name" value="alpha/beta-Hydrolases"/>
    <property type="match status" value="1"/>
</dbReference>
<dbReference type="InterPro" id="IPR029058">
    <property type="entry name" value="AB_hydrolase_fold"/>
</dbReference>